<name>A0A1D2VAJ0_9ASCO</name>
<dbReference type="Pfam" id="PF00069">
    <property type="entry name" value="Pkinase"/>
    <property type="match status" value="1"/>
</dbReference>
<dbReference type="AlphaFoldDB" id="A0A1D2VAJ0"/>
<dbReference type="PROSITE" id="PS50011">
    <property type="entry name" value="PROTEIN_KINASE_DOM"/>
    <property type="match status" value="1"/>
</dbReference>
<dbReference type="InterPro" id="IPR011009">
    <property type="entry name" value="Kinase-like_dom_sf"/>
</dbReference>
<evidence type="ECO:0000259" key="1">
    <source>
        <dbReference type="PROSITE" id="PS50011"/>
    </source>
</evidence>
<proteinExistence type="predicted"/>
<dbReference type="OrthoDB" id="2687620at2759"/>
<dbReference type="PROSITE" id="PS00108">
    <property type="entry name" value="PROTEIN_KINASE_ST"/>
    <property type="match status" value="1"/>
</dbReference>
<gene>
    <name evidence="2" type="ORF">ASCRUDRAFT_72367</name>
</gene>
<protein>
    <recommendedName>
        <fullName evidence="1">Protein kinase domain-containing protein</fullName>
    </recommendedName>
</protein>
<dbReference type="InterPro" id="IPR008271">
    <property type="entry name" value="Ser/Thr_kinase_AS"/>
</dbReference>
<evidence type="ECO:0000313" key="3">
    <source>
        <dbReference type="Proteomes" id="UP000095038"/>
    </source>
</evidence>
<dbReference type="Gene3D" id="1.10.510.10">
    <property type="entry name" value="Transferase(Phosphotransferase) domain 1"/>
    <property type="match status" value="1"/>
</dbReference>
<sequence length="285" mass="33596">MLCLANSDSAQTNGKKLKEQLEYSDFHQWTTNTKENSYHFYSSRYLNRYNKPLKKFQKIILNDVIPKQFSPQKVYWSQVFQASKSLYSQFGIAGYNNNGIIKIYDARYVANSDLITTTERSSAIQQCKNYYSKGIQQFIIERRIFNVMNKYQPEYLPALLCDSRMEGTYNSNNKSYSPNGPFLFMEHLEDHQNLIEETDLKRVANQGLCVLKTFYQNNIIHGDIKRSNLIVNFQNNKNTIKFWYIDFGFSKSFKKTNTSYTLGENDKYKDKIQMKLDDINGHKWT</sequence>
<reference evidence="3" key="1">
    <citation type="submission" date="2016-05" db="EMBL/GenBank/DDBJ databases">
        <title>Comparative genomics of biotechnologically important yeasts.</title>
        <authorList>
            <consortium name="DOE Joint Genome Institute"/>
            <person name="Riley R."/>
            <person name="Haridas S."/>
            <person name="Wolfe K.H."/>
            <person name="Lopes M.R."/>
            <person name="Hittinger C.T."/>
            <person name="Goker M."/>
            <person name="Salamov A."/>
            <person name="Wisecaver J."/>
            <person name="Long T.M."/>
            <person name="Aerts A.L."/>
            <person name="Barry K."/>
            <person name="Choi C."/>
            <person name="Clum A."/>
            <person name="Coughlan A.Y."/>
            <person name="Deshpande S."/>
            <person name="Douglass A.P."/>
            <person name="Hanson S.J."/>
            <person name="Klenk H.-P."/>
            <person name="Labutti K."/>
            <person name="Lapidus A."/>
            <person name="Lindquist E."/>
            <person name="Lipzen A."/>
            <person name="Meier-Kolthoff J.P."/>
            <person name="Ohm R.A."/>
            <person name="Otillar R.P."/>
            <person name="Pangilinan J."/>
            <person name="Peng Y."/>
            <person name="Rokas A."/>
            <person name="Rosa C.A."/>
            <person name="Scheuner C."/>
            <person name="Sibirny A.A."/>
            <person name="Slot J.C."/>
            <person name="Stielow J.B."/>
            <person name="Sun H."/>
            <person name="Kurtzman C.P."/>
            <person name="Blackwell M."/>
            <person name="Grigoriev I.V."/>
            <person name="Jeffries T.W."/>
        </authorList>
    </citation>
    <scope>NUCLEOTIDE SEQUENCE [LARGE SCALE GENOMIC DNA]</scope>
    <source>
        <strain evidence="3">DSM 1968</strain>
    </source>
</reference>
<organism evidence="2 3">
    <name type="scientific">Ascoidea rubescens DSM 1968</name>
    <dbReference type="NCBI Taxonomy" id="1344418"/>
    <lineage>
        <taxon>Eukaryota</taxon>
        <taxon>Fungi</taxon>
        <taxon>Dikarya</taxon>
        <taxon>Ascomycota</taxon>
        <taxon>Saccharomycotina</taxon>
        <taxon>Saccharomycetes</taxon>
        <taxon>Ascoideaceae</taxon>
        <taxon>Ascoidea</taxon>
    </lineage>
</organism>
<evidence type="ECO:0000313" key="2">
    <source>
        <dbReference type="EMBL" id="ODV58688.1"/>
    </source>
</evidence>
<dbReference type="InterPro" id="IPR000719">
    <property type="entry name" value="Prot_kinase_dom"/>
</dbReference>
<feature type="domain" description="Protein kinase" evidence="1">
    <location>
        <begin position="87"/>
        <end position="285"/>
    </location>
</feature>
<accession>A0A1D2VAJ0</accession>
<keyword evidence="3" id="KW-1185">Reference proteome</keyword>
<dbReference type="SUPFAM" id="SSF56112">
    <property type="entry name" value="Protein kinase-like (PK-like)"/>
    <property type="match status" value="1"/>
</dbReference>
<dbReference type="GO" id="GO:0005524">
    <property type="term" value="F:ATP binding"/>
    <property type="evidence" value="ECO:0007669"/>
    <property type="project" value="InterPro"/>
</dbReference>
<dbReference type="Proteomes" id="UP000095038">
    <property type="component" value="Unassembled WGS sequence"/>
</dbReference>
<dbReference type="InParanoid" id="A0A1D2VAJ0"/>
<dbReference type="GeneID" id="30965700"/>
<dbReference type="GO" id="GO:0004672">
    <property type="term" value="F:protein kinase activity"/>
    <property type="evidence" value="ECO:0007669"/>
    <property type="project" value="InterPro"/>
</dbReference>
<dbReference type="RefSeq" id="XP_020044995.1">
    <property type="nucleotide sequence ID" value="XM_020192064.1"/>
</dbReference>
<dbReference type="EMBL" id="KV454490">
    <property type="protein sequence ID" value="ODV58688.1"/>
    <property type="molecule type" value="Genomic_DNA"/>
</dbReference>